<sequence length="170" mass="19210">RYSPPPSPPPSPHHGPRRIRSGPDKSGCASYRHICRNIPVSPSHASSPDYWRPVVHQAPPLLLGEVARAHHSPTQSNTPRALSSSAHLILPRDAVFWLQLALLASAETPLGHLWRERPKDTRERHPLRKLLPLRSEKLHLRYEPAGIPHRRPWLRSHSAVCPRAGNKQVR</sequence>
<feature type="region of interest" description="Disordered" evidence="1">
    <location>
        <begin position="1"/>
        <end position="27"/>
    </location>
</feature>
<proteinExistence type="predicted"/>
<dbReference type="Proteomes" id="UP000800094">
    <property type="component" value="Unassembled WGS sequence"/>
</dbReference>
<gene>
    <name evidence="2" type="ORF">BU26DRAFT_608075</name>
</gene>
<organism evidence="2 3">
    <name type="scientific">Trematosphaeria pertusa</name>
    <dbReference type="NCBI Taxonomy" id="390896"/>
    <lineage>
        <taxon>Eukaryota</taxon>
        <taxon>Fungi</taxon>
        <taxon>Dikarya</taxon>
        <taxon>Ascomycota</taxon>
        <taxon>Pezizomycotina</taxon>
        <taxon>Dothideomycetes</taxon>
        <taxon>Pleosporomycetidae</taxon>
        <taxon>Pleosporales</taxon>
        <taxon>Massarineae</taxon>
        <taxon>Trematosphaeriaceae</taxon>
        <taxon>Trematosphaeria</taxon>
    </lineage>
</organism>
<feature type="non-terminal residue" evidence="2">
    <location>
        <position position="170"/>
    </location>
</feature>
<keyword evidence="3" id="KW-1185">Reference proteome</keyword>
<dbReference type="AlphaFoldDB" id="A0A6A6I593"/>
<feature type="compositionally biased region" description="Pro residues" evidence="1">
    <location>
        <begin position="1"/>
        <end position="13"/>
    </location>
</feature>
<evidence type="ECO:0000256" key="1">
    <source>
        <dbReference type="SAM" id="MobiDB-lite"/>
    </source>
</evidence>
<name>A0A6A6I593_9PLEO</name>
<dbReference type="EMBL" id="ML987201">
    <property type="protein sequence ID" value="KAF2245208.1"/>
    <property type="molecule type" value="Genomic_DNA"/>
</dbReference>
<dbReference type="GeneID" id="54589144"/>
<protein>
    <submittedName>
        <fullName evidence="2">Uncharacterized protein</fullName>
    </submittedName>
</protein>
<evidence type="ECO:0000313" key="3">
    <source>
        <dbReference type="Proteomes" id="UP000800094"/>
    </source>
</evidence>
<feature type="non-terminal residue" evidence="2">
    <location>
        <position position="1"/>
    </location>
</feature>
<reference evidence="2" key="1">
    <citation type="journal article" date="2020" name="Stud. Mycol.">
        <title>101 Dothideomycetes genomes: a test case for predicting lifestyles and emergence of pathogens.</title>
        <authorList>
            <person name="Haridas S."/>
            <person name="Albert R."/>
            <person name="Binder M."/>
            <person name="Bloem J."/>
            <person name="Labutti K."/>
            <person name="Salamov A."/>
            <person name="Andreopoulos B."/>
            <person name="Baker S."/>
            <person name="Barry K."/>
            <person name="Bills G."/>
            <person name="Bluhm B."/>
            <person name="Cannon C."/>
            <person name="Castanera R."/>
            <person name="Culley D."/>
            <person name="Daum C."/>
            <person name="Ezra D."/>
            <person name="Gonzalez J."/>
            <person name="Henrissat B."/>
            <person name="Kuo A."/>
            <person name="Liang C."/>
            <person name="Lipzen A."/>
            <person name="Lutzoni F."/>
            <person name="Magnuson J."/>
            <person name="Mondo S."/>
            <person name="Nolan M."/>
            <person name="Ohm R."/>
            <person name="Pangilinan J."/>
            <person name="Park H.-J."/>
            <person name="Ramirez L."/>
            <person name="Alfaro M."/>
            <person name="Sun H."/>
            <person name="Tritt A."/>
            <person name="Yoshinaga Y."/>
            <person name="Zwiers L.-H."/>
            <person name="Turgeon B."/>
            <person name="Goodwin S."/>
            <person name="Spatafora J."/>
            <person name="Crous P."/>
            <person name="Grigoriev I."/>
        </authorList>
    </citation>
    <scope>NUCLEOTIDE SEQUENCE</scope>
    <source>
        <strain evidence="2">CBS 122368</strain>
    </source>
</reference>
<dbReference type="RefSeq" id="XP_033680212.1">
    <property type="nucleotide sequence ID" value="XM_033835814.1"/>
</dbReference>
<evidence type="ECO:0000313" key="2">
    <source>
        <dbReference type="EMBL" id="KAF2245208.1"/>
    </source>
</evidence>
<accession>A0A6A6I593</accession>